<protein>
    <submittedName>
        <fullName evidence="2">Uncharacterized protein</fullName>
    </submittedName>
</protein>
<proteinExistence type="predicted"/>
<dbReference type="EMBL" id="AVOT02033342">
    <property type="protein sequence ID" value="MBW0527232.1"/>
    <property type="molecule type" value="Genomic_DNA"/>
</dbReference>
<feature type="compositionally biased region" description="Acidic residues" evidence="1">
    <location>
        <begin position="15"/>
        <end position="28"/>
    </location>
</feature>
<reference evidence="2" key="1">
    <citation type="submission" date="2021-03" db="EMBL/GenBank/DDBJ databases">
        <title>Draft genome sequence of rust myrtle Austropuccinia psidii MF-1, a brazilian biotype.</title>
        <authorList>
            <person name="Quecine M.C."/>
            <person name="Pachon D.M.R."/>
            <person name="Bonatelli M.L."/>
            <person name="Correr F.H."/>
            <person name="Franceschini L.M."/>
            <person name="Leite T.F."/>
            <person name="Margarido G.R.A."/>
            <person name="Almeida C.A."/>
            <person name="Ferrarezi J.A."/>
            <person name="Labate C.A."/>
        </authorList>
    </citation>
    <scope>NUCLEOTIDE SEQUENCE</scope>
    <source>
        <strain evidence="2">MF-1</strain>
    </source>
</reference>
<comment type="caution">
    <text evidence="2">The sequence shown here is derived from an EMBL/GenBank/DDBJ whole genome shotgun (WGS) entry which is preliminary data.</text>
</comment>
<sequence>MSKTTLKGLGKDGEKEEENSVEGEESEDTAAVPAPVGASEVIGGPTIAKSNQPVSHQSVPSLLVVMQHLTKIMENLKEA</sequence>
<dbReference type="AlphaFoldDB" id="A0A9Q3I4S4"/>
<dbReference type="Proteomes" id="UP000765509">
    <property type="component" value="Unassembled WGS sequence"/>
</dbReference>
<name>A0A9Q3I4S4_9BASI</name>
<gene>
    <name evidence="2" type="ORF">O181_066947</name>
</gene>
<feature type="region of interest" description="Disordered" evidence="1">
    <location>
        <begin position="1"/>
        <end position="55"/>
    </location>
</feature>
<organism evidence="2 3">
    <name type="scientific">Austropuccinia psidii MF-1</name>
    <dbReference type="NCBI Taxonomy" id="1389203"/>
    <lineage>
        <taxon>Eukaryota</taxon>
        <taxon>Fungi</taxon>
        <taxon>Dikarya</taxon>
        <taxon>Basidiomycota</taxon>
        <taxon>Pucciniomycotina</taxon>
        <taxon>Pucciniomycetes</taxon>
        <taxon>Pucciniales</taxon>
        <taxon>Sphaerophragmiaceae</taxon>
        <taxon>Austropuccinia</taxon>
    </lineage>
</organism>
<keyword evidence="3" id="KW-1185">Reference proteome</keyword>
<evidence type="ECO:0000313" key="2">
    <source>
        <dbReference type="EMBL" id="MBW0527232.1"/>
    </source>
</evidence>
<evidence type="ECO:0000256" key="1">
    <source>
        <dbReference type="SAM" id="MobiDB-lite"/>
    </source>
</evidence>
<evidence type="ECO:0000313" key="3">
    <source>
        <dbReference type="Proteomes" id="UP000765509"/>
    </source>
</evidence>
<accession>A0A9Q3I4S4</accession>